<name>A0A8C1ZQY6_CYPCA</name>
<dbReference type="AlphaFoldDB" id="A0A8C1ZQY6"/>
<dbReference type="Ensembl" id="ENSCCRT00015097140.1">
    <property type="protein sequence ID" value="ENSCCRP00015094096.1"/>
    <property type="gene ID" value="ENSCCRG00015037935.1"/>
</dbReference>
<dbReference type="Pfam" id="PF02351">
    <property type="entry name" value="GDNF"/>
    <property type="match status" value="1"/>
</dbReference>
<evidence type="ECO:0000256" key="5">
    <source>
        <dbReference type="ARBA" id="ARBA00023180"/>
    </source>
</evidence>
<feature type="domain" description="GDNF/GAS1" evidence="8">
    <location>
        <begin position="113"/>
        <end position="190"/>
    </location>
</feature>
<feature type="chain" id="PRO_5033984156" description="GDNF/GAS1 domain-containing protein" evidence="7">
    <location>
        <begin position="20"/>
        <end position="249"/>
    </location>
</feature>
<feature type="domain" description="GDNF/GAS1" evidence="8">
    <location>
        <begin position="23"/>
        <end position="99"/>
    </location>
</feature>
<evidence type="ECO:0000256" key="3">
    <source>
        <dbReference type="ARBA" id="ARBA00022729"/>
    </source>
</evidence>
<evidence type="ECO:0000313" key="10">
    <source>
        <dbReference type="Proteomes" id="UP000694700"/>
    </source>
</evidence>
<dbReference type="SMART" id="SM00907">
    <property type="entry name" value="GDNF"/>
    <property type="match status" value="2"/>
</dbReference>
<dbReference type="GO" id="GO:0005886">
    <property type="term" value="C:plasma membrane"/>
    <property type="evidence" value="ECO:0007669"/>
    <property type="project" value="UniProtKB-SubCell"/>
</dbReference>
<evidence type="ECO:0000256" key="2">
    <source>
        <dbReference type="ARBA" id="ARBA00022475"/>
    </source>
</evidence>
<evidence type="ECO:0000313" key="9">
    <source>
        <dbReference type="Ensembl" id="ENSCCRP00015094096.1"/>
    </source>
</evidence>
<feature type="signal peptide" evidence="7">
    <location>
        <begin position="1"/>
        <end position="19"/>
    </location>
</feature>
<dbReference type="PANTHER" id="PTHR16840">
    <property type="entry name" value="GROWTH ARREST-SPECIFIC PROTEIN 1"/>
    <property type="match status" value="1"/>
</dbReference>
<reference evidence="9" key="1">
    <citation type="submission" date="2025-08" db="UniProtKB">
        <authorList>
            <consortium name="Ensembl"/>
        </authorList>
    </citation>
    <scope>IDENTIFICATION</scope>
</reference>
<evidence type="ECO:0000256" key="6">
    <source>
        <dbReference type="SAM" id="MobiDB-lite"/>
    </source>
</evidence>
<dbReference type="PANTHER" id="PTHR16840:SF8">
    <property type="entry name" value="GROWTH ARREST-SPECIFIC PROTEIN 1-LIKE"/>
    <property type="match status" value="1"/>
</dbReference>
<dbReference type="InterPro" id="IPR016017">
    <property type="entry name" value="GDNF/GAS1"/>
</dbReference>
<keyword evidence="4" id="KW-0472">Membrane</keyword>
<organism evidence="9 10">
    <name type="scientific">Cyprinus carpio</name>
    <name type="common">Common carp</name>
    <dbReference type="NCBI Taxonomy" id="7962"/>
    <lineage>
        <taxon>Eukaryota</taxon>
        <taxon>Metazoa</taxon>
        <taxon>Chordata</taxon>
        <taxon>Craniata</taxon>
        <taxon>Vertebrata</taxon>
        <taxon>Euteleostomi</taxon>
        <taxon>Actinopterygii</taxon>
        <taxon>Neopterygii</taxon>
        <taxon>Teleostei</taxon>
        <taxon>Ostariophysi</taxon>
        <taxon>Cypriniformes</taxon>
        <taxon>Cyprinidae</taxon>
        <taxon>Cyprininae</taxon>
        <taxon>Cyprinus</taxon>
    </lineage>
</organism>
<evidence type="ECO:0000259" key="8">
    <source>
        <dbReference type="SMART" id="SM00907"/>
    </source>
</evidence>
<keyword evidence="2" id="KW-1003">Cell membrane</keyword>
<feature type="region of interest" description="Disordered" evidence="6">
    <location>
        <begin position="201"/>
        <end position="221"/>
    </location>
</feature>
<keyword evidence="5" id="KW-0325">Glycoprotein</keyword>
<comment type="subcellular location">
    <subcellularLocation>
        <location evidence="1">Cell membrane</location>
    </subcellularLocation>
</comment>
<protein>
    <recommendedName>
        <fullName evidence="8">GDNF/GAS1 domain-containing protein</fullName>
    </recommendedName>
</protein>
<evidence type="ECO:0000256" key="1">
    <source>
        <dbReference type="ARBA" id="ARBA00004236"/>
    </source>
</evidence>
<keyword evidence="3 7" id="KW-0732">Signal</keyword>
<dbReference type="Proteomes" id="UP000694700">
    <property type="component" value="Unplaced"/>
</dbReference>
<dbReference type="InterPro" id="IPR039596">
    <property type="entry name" value="GAS1"/>
</dbReference>
<dbReference type="GO" id="GO:0051726">
    <property type="term" value="P:regulation of cell cycle"/>
    <property type="evidence" value="ECO:0007669"/>
    <property type="project" value="InterPro"/>
</dbReference>
<proteinExistence type="predicted"/>
<sequence length="249" mass="27291">MESSIVPVAFLSFVMMLEAQMVCWQALMRCHEERDCELAYNQYLTACDGIIRGSRRQCPSHCISALIRLNQTANGPFLETCDCGVDPECLRAKRAVEPCLPRTHPGDADGIGCTEARQRCEDEPSCQSSLTAYLSHCGQLFNGRKCSSRCRSTIEELLLKPNGVLLNQCVCDGLERPFCEVVKQNMVKLCSIGDNSVSVDHDGTDDAYEDEDYEAKPTDADAGMSASSASTHSLQLLLLCIAFALACTL</sequence>
<evidence type="ECO:0000256" key="7">
    <source>
        <dbReference type="SAM" id="SignalP"/>
    </source>
</evidence>
<evidence type="ECO:0000256" key="4">
    <source>
        <dbReference type="ARBA" id="ARBA00023136"/>
    </source>
</evidence>
<accession>A0A8C1ZQY6</accession>